<dbReference type="EMBL" id="LR027516">
    <property type="protein sequence ID" value="VCU48568.1"/>
    <property type="molecule type" value="Genomic_DNA"/>
</dbReference>
<protein>
    <submittedName>
        <fullName evidence="8">Isoniazid inducible gene protein IniA</fullName>
    </submittedName>
    <submittedName>
        <fullName evidence="3">Isoniazid inductible gene protein INIA</fullName>
    </submittedName>
    <submittedName>
        <fullName evidence="6">Isoniazid-induced protein IniA</fullName>
    </submittedName>
</protein>
<evidence type="ECO:0000313" key="13">
    <source>
        <dbReference type="Proteomes" id="UP000256381"/>
    </source>
</evidence>
<dbReference type="EMBL" id="CGCX01000160">
    <property type="protein sequence ID" value="CFR68647.1"/>
    <property type="molecule type" value="Genomic_DNA"/>
</dbReference>
<dbReference type="Gene3D" id="3.40.50.300">
    <property type="entry name" value="P-loop containing nucleotide triphosphate hydrolases"/>
    <property type="match status" value="1"/>
</dbReference>
<reference evidence="7 13" key="4">
    <citation type="journal article" date="2017" name="N. Engl. J. Med.">
        <title>Transmission of Extensively Drug-Resistant Tuberculosis in South Africa.</title>
        <authorList>
            <person name="Shah N.S."/>
            <person name="Auld S.C."/>
            <person name="Brust J.C."/>
            <person name="Mathema B."/>
            <person name="Ismail N."/>
            <person name="Moodley P."/>
            <person name="Mlisana K."/>
            <person name="Allana S."/>
            <person name="Campbell A."/>
            <person name="Mthiyane T."/>
            <person name="Morris N."/>
            <person name="Mpangase P."/>
            <person name="van der Meulen H."/>
            <person name="Omar S.V."/>
            <person name="Brown T.S."/>
            <person name="Narechania A."/>
            <person name="Shaskina E."/>
            <person name="Kapwata T."/>
            <person name="Kreiswirth B."/>
            <person name="Gandhi N.R."/>
        </authorList>
    </citation>
    <scope>NUCLEOTIDE SEQUENCE [LARGE SCALE GENOMIC DNA]</scope>
    <source>
        <strain evidence="7 13">32301_S10</strain>
    </source>
</reference>
<dbReference type="PANTHER" id="PTHR43681">
    <property type="entry name" value="TRANSMEMBRANE GTPASE FZO"/>
    <property type="match status" value="1"/>
</dbReference>
<keyword evidence="1" id="KW-0472">Membrane</keyword>
<reference evidence="6 12" key="5">
    <citation type="submission" date="2017-02" db="EMBL/GenBank/DDBJ databases">
        <title>Protein polymorphisms may explain contrasting epidemiological fitness of two variants of a multidrug-resistant Mycobacterium tuberculosis strain.</title>
        <authorList>
            <person name="Bigi M.M."/>
            <person name="Lopez B."/>
            <person name="Blanco F.C."/>
            <person name="Sasiain M.C."/>
            <person name="De La Barrera S."/>
            <person name="Ritacco V."/>
            <person name="Bigi F."/>
            <person name="Soria M.A."/>
        </authorList>
    </citation>
    <scope>NUCLEOTIDE SEQUENCE [LARGE SCALE GENOMIC DNA]</scope>
    <source>
        <strain evidence="6 12">6548</strain>
    </source>
</reference>
<dbReference type="Proteomes" id="UP000046680">
    <property type="component" value="Unassembled WGS sequence"/>
</dbReference>
<evidence type="ECO:0000313" key="4">
    <source>
        <dbReference type="EMBL" id="CLV59036.1"/>
    </source>
</evidence>
<evidence type="ECO:0000313" key="14">
    <source>
        <dbReference type="Proteomes" id="UP000300237"/>
    </source>
</evidence>
<dbReference type="Proteomes" id="UP000256381">
    <property type="component" value="Unassembled WGS sequence"/>
</dbReference>
<dbReference type="EMBL" id="LWDQ01000001">
    <property type="protein sequence ID" value="OMH58215.1"/>
    <property type="molecule type" value="Genomic_DNA"/>
</dbReference>
<reference evidence="8 14" key="7">
    <citation type="submission" date="2018-08" db="EMBL/GenBank/DDBJ databases">
        <authorList>
            <person name="Fokvardsen B D."/>
            <person name="Norman A."/>
        </authorList>
    </citation>
    <scope>NUCLEOTIDE SEQUENCE [LARGE SCALE GENOMIC DNA]</scope>
    <source>
        <strain evidence="8 14">DKC2</strain>
    </source>
</reference>
<proteinExistence type="predicted"/>
<dbReference type="EMBL" id="QTBD01000080">
    <property type="protein sequence ID" value="REQ55133.1"/>
    <property type="molecule type" value="Genomic_DNA"/>
</dbReference>
<keyword evidence="1" id="KW-1133">Transmembrane helix</keyword>
<evidence type="ECO:0000313" key="7">
    <source>
        <dbReference type="EMBL" id="REQ55133.1"/>
    </source>
</evidence>
<dbReference type="PANTHER" id="PTHR43681:SF1">
    <property type="entry name" value="SARCALUMENIN"/>
    <property type="match status" value="1"/>
</dbReference>
<dbReference type="EMBL" id="COPH01000003">
    <property type="protein sequence ID" value="CLV59036.1"/>
    <property type="molecule type" value="Genomic_DNA"/>
</dbReference>
<evidence type="ECO:0000313" key="12">
    <source>
        <dbReference type="Proteomes" id="UP000189452"/>
    </source>
</evidence>
<reference evidence="9 10" key="1">
    <citation type="submission" date="2015-03" db="EMBL/GenBank/DDBJ databases">
        <authorList>
            <consortium name="Pathogen Informatics"/>
        </authorList>
    </citation>
    <scope>NUCLEOTIDE SEQUENCE [LARGE SCALE GENOMIC DNA]</scope>
    <source>
        <strain evidence="3 9">C09601061</strain>
        <strain evidence="5 10">P00601463</strain>
    </source>
</reference>
<evidence type="ECO:0000313" key="9">
    <source>
        <dbReference type="Proteomes" id="UP000046680"/>
    </source>
</evidence>
<reference evidence="4 11" key="2">
    <citation type="submission" date="2015-03" db="EMBL/GenBank/DDBJ databases">
        <authorList>
            <consortium name="Pathogen Informatics"/>
            <person name="Murphy D."/>
        </authorList>
    </citation>
    <scope>NUCLEOTIDE SEQUENCE [LARGE SCALE GENOMIC DNA]</scope>
    <source>
        <strain evidence="4 11">0268S</strain>
    </source>
</reference>
<dbReference type="EMBL" id="CHKL01000055">
    <property type="protein sequence ID" value="COV85684.1"/>
    <property type="molecule type" value="Genomic_DNA"/>
</dbReference>
<evidence type="ECO:0000313" key="6">
    <source>
        <dbReference type="EMBL" id="OMH58215.1"/>
    </source>
</evidence>
<evidence type="ECO:0000313" key="11">
    <source>
        <dbReference type="Proteomes" id="UP000050139"/>
    </source>
</evidence>
<dbReference type="Proteomes" id="UP000050139">
    <property type="component" value="Unassembled WGS sequence"/>
</dbReference>
<feature type="domain" description="Dynamin N-terminal" evidence="2">
    <location>
        <begin position="73"/>
        <end position="220"/>
    </location>
</feature>
<dbReference type="SUPFAM" id="SSF52540">
    <property type="entry name" value="P-loop containing nucleoside triphosphate hydrolases"/>
    <property type="match status" value="1"/>
</dbReference>
<dbReference type="InterPro" id="IPR045063">
    <property type="entry name" value="Dynamin_N"/>
</dbReference>
<dbReference type="SMR" id="A0A045HTP8"/>
<sequence length="640" mass="70083">MVPAGLCAYRDLRRKRARKWGDTVTQPDDPRRVGVIVELIDHTIAIAKLNERGDLVQRLTRARQRITDPQVRVVIAGLLKQGKSQLLNSLLNLPAARVGDDEATVVITVVSYSAQPSARLVLAAGPDGTTAAVDIPVDDISTDVRRAPHAGGREVLRVEVGAPSPLLRGGLAFIDTPGVGGLGQPHLSATLGLLPEADAVLVVSDTSQEFTEPEMWFVRQAHQICPVGAVVATKTDLYPRWREIVNANAAHLQRARVPMPIIAVSSLLRSHAVTLNDKELNEESNFPAIVKFLSEQVLSRATERVRAGVLGEIRSATEQLAVSLGSELSVVNDPNLRDRLASDLERRKREAQQAVQQTALWQQVLGDGFNDLTADVDHDLRTRFRTVTEDAERQIDSCDPTAHWAEIGNDVENAIATAVGDNFVWAYQRSEALADDVARSFADAGLDSVLSAELSPHVMGTDFGRLKALGRMESKPLRRGHKMIIGMRGSYGGVVMIGMLSSVVGLGLFNPLSVGAGLILGRMAYKEDKQNRLLRVRSEAKANVRRFVDDISFVVSKQSRDRLKMIQRLLRDHYREIAEEITRSLTESLQATIAAAQVAETERDNRIRELQRQLGILSQVNDNLAGLEPTLTPRASLGRA</sequence>
<dbReference type="OMA" id="LYPHWRR"/>
<feature type="transmembrane region" description="Helical" evidence="1">
    <location>
        <begin position="491"/>
        <end position="520"/>
    </location>
</feature>
<evidence type="ECO:0000259" key="2">
    <source>
        <dbReference type="Pfam" id="PF00350"/>
    </source>
</evidence>
<evidence type="ECO:0000313" key="10">
    <source>
        <dbReference type="Proteomes" id="UP000048600"/>
    </source>
</evidence>
<reference evidence="7" key="6">
    <citation type="submission" date="2018-07" db="EMBL/GenBank/DDBJ databases">
        <authorList>
            <person name="Shah S."/>
            <person name="Brown T."/>
            <person name="Auld S."/>
            <person name="Bratton K."/>
            <person name="Narechania A."/>
            <person name="Mathema B."/>
            <person name="Gandhi N."/>
        </authorList>
    </citation>
    <scope>NUCLEOTIDE SEQUENCE</scope>
    <source>
        <strain evidence="7">32301_S10</strain>
    </source>
</reference>
<dbReference type="Proteomes" id="UP000300237">
    <property type="component" value="Chromosome"/>
</dbReference>
<keyword evidence="1" id="KW-0812">Transmembrane</keyword>
<dbReference type="AlphaFoldDB" id="A0A045HTP8"/>
<evidence type="ECO:0000313" key="5">
    <source>
        <dbReference type="EMBL" id="COV85684.1"/>
    </source>
</evidence>
<evidence type="ECO:0000256" key="1">
    <source>
        <dbReference type="SAM" id="Phobius"/>
    </source>
</evidence>
<accession>A0A045HTP8</accession>
<organism evidence="6 12">
    <name type="scientific">Mycobacterium tuberculosis</name>
    <dbReference type="NCBI Taxonomy" id="1773"/>
    <lineage>
        <taxon>Bacteria</taxon>
        <taxon>Bacillati</taxon>
        <taxon>Actinomycetota</taxon>
        <taxon>Actinomycetes</taxon>
        <taxon>Mycobacteriales</taxon>
        <taxon>Mycobacteriaceae</taxon>
        <taxon>Mycobacterium</taxon>
        <taxon>Mycobacterium tuberculosis complex</taxon>
    </lineage>
</organism>
<evidence type="ECO:0000313" key="3">
    <source>
        <dbReference type="EMBL" id="CFR68647.1"/>
    </source>
</evidence>
<dbReference type="Proteomes" id="UP000189452">
    <property type="component" value="Chromosome"/>
</dbReference>
<dbReference type="Pfam" id="PF00350">
    <property type="entry name" value="Dynamin_N"/>
    <property type="match status" value="1"/>
</dbReference>
<evidence type="ECO:0000313" key="8">
    <source>
        <dbReference type="EMBL" id="VCU48568.1"/>
    </source>
</evidence>
<name>A0A045HTP8_MYCTX</name>
<gene>
    <name evidence="6" type="primary">iniA</name>
    <name evidence="6" type="ORF">A4S10_00364</name>
    <name evidence="8" type="ORF">DKC2_0371</name>
    <name evidence="7" type="ORF">DSJ38_04920</name>
    <name evidence="3" type="ORF">ERS007657_00685</name>
    <name evidence="5" type="ORF">ERS007741_00813</name>
    <name evidence="4" type="ORF">ERS094118_00606</name>
</gene>
<dbReference type="InterPro" id="IPR051943">
    <property type="entry name" value="TRAFAC_Dynamin-like_GTPase"/>
</dbReference>
<dbReference type="Proteomes" id="UP000048600">
    <property type="component" value="Unassembled WGS sequence"/>
</dbReference>
<dbReference type="InterPro" id="IPR027417">
    <property type="entry name" value="P-loop_NTPase"/>
</dbReference>
<reference evidence="6 12" key="3">
    <citation type="submission" date="2016-04" db="EMBL/GenBank/DDBJ databases">
        <authorList>
            <person name="Bigi M."/>
            <person name="Bigi F."/>
            <person name="Soria M.A."/>
        </authorList>
    </citation>
    <scope>NUCLEOTIDE SEQUENCE [LARGE SCALE GENOMIC DNA]</scope>
    <source>
        <strain evidence="6 12">6548</strain>
    </source>
</reference>